<keyword evidence="4" id="KW-1185">Reference proteome</keyword>
<feature type="transmembrane region" description="Helical" evidence="1">
    <location>
        <begin position="43"/>
        <end position="68"/>
    </location>
</feature>
<keyword evidence="1" id="KW-0472">Membrane</keyword>
<dbReference type="InterPro" id="IPR035919">
    <property type="entry name" value="EAL_sf"/>
</dbReference>
<dbReference type="AlphaFoldDB" id="A0A8D4UVX9"/>
<proteinExistence type="predicted"/>
<evidence type="ECO:0000313" key="4">
    <source>
        <dbReference type="Proteomes" id="UP000320585"/>
    </source>
</evidence>
<evidence type="ECO:0000256" key="1">
    <source>
        <dbReference type="SAM" id="Phobius"/>
    </source>
</evidence>
<protein>
    <recommendedName>
        <fullName evidence="2">EAL domain-containing protein</fullName>
    </recommendedName>
</protein>
<dbReference type="InterPro" id="IPR050706">
    <property type="entry name" value="Cyclic-di-GMP_PDE-like"/>
</dbReference>
<reference evidence="4" key="1">
    <citation type="submission" date="2019-05" db="EMBL/GenBank/DDBJ databases">
        <title>Complete genome sequencing of Dialister sp. strain 5BBH33.</title>
        <authorList>
            <person name="Sakamoto M."/>
            <person name="Murakami T."/>
            <person name="Mori H."/>
        </authorList>
    </citation>
    <scope>NUCLEOTIDE SEQUENCE [LARGE SCALE GENOMIC DNA]</scope>
    <source>
        <strain evidence="4">5BBH33</strain>
    </source>
</reference>
<dbReference type="GO" id="GO:0071111">
    <property type="term" value="F:cyclic-guanylate-specific phosphodiesterase activity"/>
    <property type="evidence" value="ECO:0007669"/>
    <property type="project" value="InterPro"/>
</dbReference>
<feature type="transmembrane region" description="Helical" evidence="1">
    <location>
        <begin position="151"/>
        <end position="171"/>
    </location>
</feature>
<dbReference type="InterPro" id="IPR043128">
    <property type="entry name" value="Rev_trsase/Diguanyl_cyclase"/>
</dbReference>
<accession>A0A8D4UVX9</accession>
<feature type="transmembrane region" description="Helical" evidence="1">
    <location>
        <begin position="74"/>
        <end position="95"/>
    </location>
</feature>
<feature type="transmembrane region" description="Helical" evidence="1">
    <location>
        <begin position="115"/>
        <end position="139"/>
    </location>
</feature>
<feature type="transmembrane region" description="Helical" evidence="1">
    <location>
        <begin position="183"/>
        <end position="200"/>
    </location>
</feature>
<dbReference type="PANTHER" id="PTHR33121">
    <property type="entry name" value="CYCLIC DI-GMP PHOSPHODIESTERASE PDEF"/>
    <property type="match status" value="1"/>
</dbReference>
<feature type="transmembrane region" description="Helical" evidence="1">
    <location>
        <begin position="12"/>
        <end position="31"/>
    </location>
</feature>
<feature type="domain" description="EAL" evidence="2">
    <location>
        <begin position="389"/>
        <end position="478"/>
    </location>
</feature>
<dbReference type="OrthoDB" id="9805474at2"/>
<dbReference type="PANTHER" id="PTHR33121:SF71">
    <property type="entry name" value="OXYGEN SENSOR PROTEIN DOSP"/>
    <property type="match status" value="1"/>
</dbReference>
<evidence type="ECO:0000259" key="2">
    <source>
        <dbReference type="PROSITE" id="PS50883"/>
    </source>
</evidence>
<name>A0A8D4UVX9_9FIRM</name>
<dbReference type="KEGG" id="dho:Dia5BBH33_19340"/>
<dbReference type="InterPro" id="IPR001633">
    <property type="entry name" value="EAL_dom"/>
</dbReference>
<sequence length="478" mass="54478">MDAVWNFFGDWNVDFCLASIPILLLFLHFYMKNREIPLKDTLYFRDTMVMTLVTILFGIVGAAVCAHWKQVPYWLIYLLNVLYYIGSLLTAFCAFRYTMETPHMADRIDKKWFTLSAIPVAVMAIVVITTPWHACFFTIDPDLGVLQGPLYVPFYGFLLFYLVFCFIAAATSENKENKEQIDGLLLSGALIAAGTILEAIDWQTLFLPFFITLGVSCIYITVRNPDLFKDKKTGLLSSAAFNLLMKEPLKHHQACGFGFAIRSYNQCRVSYGSAVVDRNLSHFGEYIRNEFPKKYCFYLHDGHFLIVSPGFMDIHAAIAKIHQQFKDPWIREGESASFDIGCCYIDNRLNYSSLAELRESLELAFNDIDTLEHKDIVVDEKYKQRAERQTHIRKILRKAIETDSIEIFLQPLMDAKTEELTGAEALARLRDDDGTIIPPGDFIELSNSLGVINALDDQVFDKTCQFISAGGLTRCNMN</sequence>
<dbReference type="Gene3D" id="3.20.20.450">
    <property type="entry name" value="EAL domain"/>
    <property type="match status" value="1"/>
</dbReference>
<organism evidence="3 4">
    <name type="scientific">Dialister hominis</name>
    <dbReference type="NCBI Taxonomy" id="2582419"/>
    <lineage>
        <taxon>Bacteria</taxon>
        <taxon>Bacillati</taxon>
        <taxon>Bacillota</taxon>
        <taxon>Negativicutes</taxon>
        <taxon>Veillonellales</taxon>
        <taxon>Veillonellaceae</taxon>
        <taxon>Dialister</taxon>
    </lineage>
</organism>
<dbReference type="Proteomes" id="UP000320585">
    <property type="component" value="Chromosome"/>
</dbReference>
<dbReference type="SUPFAM" id="SSF141868">
    <property type="entry name" value="EAL domain-like"/>
    <property type="match status" value="1"/>
</dbReference>
<keyword evidence="1" id="KW-1133">Transmembrane helix</keyword>
<gene>
    <name evidence="3" type="ORF">Dia5BBH33_19340</name>
</gene>
<dbReference type="EMBL" id="AP019697">
    <property type="protein sequence ID" value="BBK25999.1"/>
    <property type="molecule type" value="Genomic_DNA"/>
</dbReference>
<dbReference type="Pfam" id="PF00563">
    <property type="entry name" value="EAL"/>
    <property type="match status" value="1"/>
</dbReference>
<evidence type="ECO:0000313" key="3">
    <source>
        <dbReference type="EMBL" id="BBK25999.1"/>
    </source>
</evidence>
<feature type="transmembrane region" description="Helical" evidence="1">
    <location>
        <begin position="206"/>
        <end position="222"/>
    </location>
</feature>
<keyword evidence="1" id="KW-0812">Transmembrane</keyword>
<dbReference type="PROSITE" id="PS50883">
    <property type="entry name" value="EAL"/>
    <property type="match status" value="1"/>
</dbReference>
<dbReference type="Gene3D" id="3.30.70.270">
    <property type="match status" value="1"/>
</dbReference>